<proteinExistence type="inferred from homology"/>
<reference evidence="18" key="1">
    <citation type="submission" date="2021-01" db="EMBL/GenBank/DDBJ databases">
        <title>Whole genome shotgun sequence of Virgisporangium aurantiacum NBRC 16421.</title>
        <authorList>
            <person name="Komaki H."/>
            <person name="Tamura T."/>
        </authorList>
    </citation>
    <scope>NUCLEOTIDE SEQUENCE</scope>
    <source>
        <strain evidence="18">NBRC 16421</strain>
    </source>
</reference>
<sequence>MDVRDYLRAVRRQWWMVVTAVVLGIGAGVGVTAMTPPEYAASVTFFVGTQTKGVSDAYQGSLFSQQRIKSYADLLTSDRLARVVVGREPAARSATRVQNAITATPVPDTVLLQATVTDRNRNRAVMLTRAVADAFVDLVRTLETPPGSTSPTVWVEVVAGPTLADEPVSPQPVRNTALGLAVGLLLGVGGAVLREVLDTSVKTASALAELTGSPVLSSVPADSRARRAPLIVAGSAGSVRAEALRQLRTNLQFVNVDEPARTLVVTSAVPGEGKSTTACNLAIVFAEAGKRVVLVDADLRRPRLAEYLGVDGTIGVTNVLAGQATIGDALQEWGTSGVYVLPSGSVPPNPSELLGSRNMAALLGSLRDGFDMVIVDTPPLLPVTDGALAATLVDGTVLVFRCGKTSANQVRSATEALAAVDAKVLGCVLNMTPRKGEAGYAYYGYEPLGRPWYSKAAAAARSPLAVVYRSSEDGPGPEPEAGARPPQPVESPVSPAPVADPDDPTPVTGPPAGIGRAKVRSFNAD</sequence>
<keyword evidence="6" id="KW-0808">Transferase</keyword>
<dbReference type="CDD" id="cd05387">
    <property type="entry name" value="BY-kinase"/>
    <property type="match status" value="1"/>
</dbReference>
<keyword evidence="12 16" id="KW-0472">Membrane</keyword>
<evidence type="ECO:0000256" key="9">
    <source>
        <dbReference type="ARBA" id="ARBA00022777"/>
    </source>
</evidence>
<evidence type="ECO:0000256" key="8">
    <source>
        <dbReference type="ARBA" id="ARBA00022741"/>
    </source>
</evidence>
<feature type="compositionally biased region" description="Low complexity" evidence="15">
    <location>
        <begin position="479"/>
        <end position="499"/>
    </location>
</feature>
<keyword evidence="8" id="KW-0547">Nucleotide-binding</keyword>
<evidence type="ECO:0000256" key="1">
    <source>
        <dbReference type="ARBA" id="ARBA00004651"/>
    </source>
</evidence>
<evidence type="ECO:0000256" key="10">
    <source>
        <dbReference type="ARBA" id="ARBA00022840"/>
    </source>
</evidence>
<evidence type="ECO:0000256" key="13">
    <source>
        <dbReference type="ARBA" id="ARBA00023137"/>
    </source>
</evidence>
<feature type="domain" description="Polysaccharide chain length determinant N-terminal" evidence="17">
    <location>
        <begin position="1"/>
        <end position="82"/>
    </location>
</feature>
<gene>
    <name evidence="18" type="ORF">Vau01_015070</name>
</gene>
<dbReference type="Gene3D" id="3.40.50.300">
    <property type="entry name" value="P-loop containing nucleotide triphosphate hydrolases"/>
    <property type="match status" value="1"/>
</dbReference>
<organism evidence="18 19">
    <name type="scientific">Virgisporangium aurantiacum</name>
    <dbReference type="NCBI Taxonomy" id="175570"/>
    <lineage>
        <taxon>Bacteria</taxon>
        <taxon>Bacillati</taxon>
        <taxon>Actinomycetota</taxon>
        <taxon>Actinomycetes</taxon>
        <taxon>Micromonosporales</taxon>
        <taxon>Micromonosporaceae</taxon>
        <taxon>Virgisporangium</taxon>
    </lineage>
</organism>
<evidence type="ECO:0000256" key="14">
    <source>
        <dbReference type="ARBA" id="ARBA00051245"/>
    </source>
</evidence>
<dbReference type="AlphaFoldDB" id="A0A8J3Z2F1"/>
<dbReference type="InterPro" id="IPR003856">
    <property type="entry name" value="LPS_length_determ_N"/>
</dbReference>
<dbReference type="Pfam" id="PF10609">
    <property type="entry name" value="ParA"/>
    <property type="match status" value="1"/>
</dbReference>
<dbReference type="InterPro" id="IPR050445">
    <property type="entry name" value="Bact_polysacc_biosynth/exp"/>
</dbReference>
<keyword evidence="10" id="KW-0067">ATP-binding</keyword>
<dbReference type="EC" id="2.7.10.2" evidence="4"/>
<dbReference type="RefSeq" id="WP_203988510.1">
    <property type="nucleotide sequence ID" value="NZ_BOPG01000009.1"/>
</dbReference>
<keyword evidence="13" id="KW-0829">Tyrosine-protein kinase</keyword>
<name>A0A8J3Z2F1_9ACTN</name>
<feature type="transmembrane region" description="Helical" evidence="16">
    <location>
        <begin position="14"/>
        <end position="34"/>
    </location>
</feature>
<dbReference type="NCBIfam" id="TIGR01007">
    <property type="entry name" value="eps_fam"/>
    <property type="match status" value="1"/>
</dbReference>
<dbReference type="FunFam" id="3.40.50.300:FF:000527">
    <property type="entry name" value="Tyrosine-protein kinase etk"/>
    <property type="match status" value="1"/>
</dbReference>
<comment type="caution">
    <text evidence="18">The sequence shown here is derived from an EMBL/GenBank/DDBJ whole genome shotgun (WGS) entry which is preliminary data.</text>
</comment>
<evidence type="ECO:0000256" key="12">
    <source>
        <dbReference type="ARBA" id="ARBA00023136"/>
    </source>
</evidence>
<dbReference type="Proteomes" id="UP000612585">
    <property type="component" value="Unassembled WGS sequence"/>
</dbReference>
<evidence type="ECO:0000259" key="17">
    <source>
        <dbReference type="Pfam" id="PF02706"/>
    </source>
</evidence>
<evidence type="ECO:0000313" key="18">
    <source>
        <dbReference type="EMBL" id="GIJ53991.1"/>
    </source>
</evidence>
<dbReference type="PANTHER" id="PTHR32309">
    <property type="entry name" value="TYROSINE-PROTEIN KINASE"/>
    <property type="match status" value="1"/>
</dbReference>
<dbReference type="InterPro" id="IPR027417">
    <property type="entry name" value="P-loop_NTPase"/>
</dbReference>
<evidence type="ECO:0000256" key="3">
    <source>
        <dbReference type="ARBA" id="ARBA00007316"/>
    </source>
</evidence>
<dbReference type="InterPro" id="IPR033756">
    <property type="entry name" value="YlxH/NBP35"/>
</dbReference>
<keyword evidence="9" id="KW-0418">Kinase</keyword>
<accession>A0A8J3Z2F1</accession>
<keyword evidence="11 16" id="KW-1133">Transmembrane helix</keyword>
<keyword evidence="7 16" id="KW-0812">Transmembrane</keyword>
<dbReference type="InterPro" id="IPR005702">
    <property type="entry name" value="Wzc-like_C"/>
</dbReference>
<evidence type="ECO:0000256" key="15">
    <source>
        <dbReference type="SAM" id="MobiDB-lite"/>
    </source>
</evidence>
<dbReference type="GO" id="GO:0042802">
    <property type="term" value="F:identical protein binding"/>
    <property type="evidence" value="ECO:0007669"/>
    <property type="project" value="UniProtKB-ARBA"/>
</dbReference>
<comment type="similarity">
    <text evidence="2">Belongs to the CpsC/CapA family.</text>
</comment>
<protein>
    <recommendedName>
        <fullName evidence="4">non-specific protein-tyrosine kinase</fullName>
        <ecNumber evidence="4">2.7.10.2</ecNumber>
    </recommendedName>
</protein>
<comment type="subcellular location">
    <subcellularLocation>
        <location evidence="1">Cell membrane</location>
        <topology evidence="1">Multi-pass membrane protein</topology>
    </subcellularLocation>
</comment>
<dbReference type="EMBL" id="BOPG01000009">
    <property type="protein sequence ID" value="GIJ53991.1"/>
    <property type="molecule type" value="Genomic_DNA"/>
</dbReference>
<evidence type="ECO:0000256" key="6">
    <source>
        <dbReference type="ARBA" id="ARBA00022679"/>
    </source>
</evidence>
<keyword evidence="5" id="KW-1003">Cell membrane</keyword>
<comment type="similarity">
    <text evidence="3">Belongs to the CpsD/CapB family.</text>
</comment>
<dbReference type="GO" id="GO:0005524">
    <property type="term" value="F:ATP binding"/>
    <property type="evidence" value="ECO:0007669"/>
    <property type="project" value="UniProtKB-KW"/>
</dbReference>
<evidence type="ECO:0000256" key="2">
    <source>
        <dbReference type="ARBA" id="ARBA00006683"/>
    </source>
</evidence>
<feature type="region of interest" description="Disordered" evidence="15">
    <location>
        <begin position="469"/>
        <end position="525"/>
    </location>
</feature>
<dbReference type="PANTHER" id="PTHR32309:SF31">
    <property type="entry name" value="CAPSULAR EXOPOLYSACCHARIDE FAMILY"/>
    <property type="match status" value="1"/>
</dbReference>
<comment type="catalytic activity">
    <reaction evidence="14">
        <text>L-tyrosyl-[protein] + ATP = O-phospho-L-tyrosyl-[protein] + ADP + H(+)</text>
        <dbReference type="Rhea" id="RHEA:10596"/>
        <dbReference type="Rhea" id="RHEA-COMP:10136"/>
        <dbReference type="Rhea" id="RHEA-COMP:20101"/>
        <dbReference type="ChEBI" id="CHEBI:15378"/>
        <dbReference type="ChEBI" id="CHEBI:30616"/>
        <dbReference type="ChEBI" id="CHEBI:46858"/>
        <dbReference type="ChEBI" id="CHEBI:61978"/>
        <dbReference type="ChEBI" id="CHEBI:456216"/>
        <dbReference type="EC" id="2.7.10.2"/>
    </reaction>
</comment>
<evidence type="ECO:0000256" key="4">
    <source>
        <dbReference type="ARBA" id="ARBA00011903"/>
    </source>
</evidence>
<evidence type="ECO:0000256" key="11">
    <source>
        <dbReference type="ARBA" id="ARBA00022989"/>
    </source>
</evidence>
<dbReference type="SUPFAM" id="SSF52540">
    <property type="entry name" value="P-loop containing nucleoside triphosphate hydrolases"/>
    <property type="match status" value="1"/>
</dbReference>
<evidence type="ECO:0000256" key="16">
    <source>
        <dbReference type="SAM" id="Phobius"/>
    </source>
</evidence>
<evidence type="ECO:0000256" key="5">
    <source>
        <dbReference type="ARBA" id="ARBA00022475"/>
    </source>
</evidence>
<dbReference type="Pfam" id="PF02706">
    <property type="entry name" value="Wzz"/>
    <property type="match status" value="1"/>
</dbReference>
<evidence type="ECO:0000256" key="7">
    <source>
        <dbReference type="ARBA" id="ARBA00022692"/>
    </source>
</evidence>
<keyword evidence="19" id="KW-1185">Reference proteome</keyword>
<evidence type="ECO:0000313" key="19">
    <source>
        <dbReference type="Proteomes" id="UP000612585"/>
    </source>
</evidence>
<dbReference type="GO" id="GO:0004715">
    <property type="term" value="F:non-membrane spanning protein tyrosine kinase activity"/>
    <property type="evidence" value="ECO:0007669"/>
    <property type="project" value="UniProtKB-EC"/>
</dbReference>
<dbReference type="GO" id="GO:0005886">
    <property type="term" value="C:plasma membrane"/>
    <property type="evidence" value="ECO:0007669"/>
    <property type="project" value="UniProtKB-SubCell"/>
</dbReference>